<protein>
    <recommendedName>
        <fullName evidence="5">Major facilitator superfamily (MFS) profile domain-containing protein</fullName>
    </recommendedName>
</protein>
<evidence type="ECO:0000256" key="3">
    <source>
        <dbReference type="ARBA" id="ARBA00022475"/>
    </source>
</evidence>
<evidence type="ECO:0000259" key="5">
    <source>
        <dbReference type="PROSITE" id="PS50850"/>
    </source>
</evidence>
<dbReference type="EMBL" id="LAZR01000046">
    <property type="protein sequence ID" value="KKN99435.1"/>
    <property type="molecule type" value="Genomic_DNA"/>
</dbReference>
<evidence type="ECO:0000256" key="2">
    <source>
        <dbReference type="ARBA" id="ARBA00022448"/>
    </source>
</evidence>
<name>A0A0F9V2G3_9ZZZZ</name>
<dbReference type="Gene3D" id="1.20.1250.20">
    <property type="entry name" value="MFS general substrate transporter like domains"/>
    <property type="match status" value="1"/>
</dbReference>
<comment type="caution">
    <text evidence="6">The sequence shown here is derived from an EMBL/GenBank/DDBJ whole genome shotgun (WGS) entry which is preliminary data.</text>
</comment>
<dbReference type="AlphaFoldDB" id="A0A0F9V2G3"/>
<dbReference type="InterPro" id="IPR011701">
    <property type="entry name" value="MFS"/>
</dbReference>
<keyword evidence="2" id="KW-0813">Transport</keyword>
<evidence type="ECO:0000313" key="6">
    <source>
        <dbReference type="EMBL" id="KKN99435.1"/>
    </source>
</evidence>
<feature type="domain" description="Major facilitator superfamily (MFS) profile" evidence="5">
    <location>
        <begin position="35"/>
        <end position="419"/>
    </location>
</feature>
<keyword evidence="4" id="KW-0812">Transmembrane</keyword>
<evidence type="ECO:0000256" key="1">
    <source>
        <dbReference type="ARBA" id="ARBA00004651"/>
    </source>
</evidence>
<dbReference type="SUPFAM" id="SSF103473">
    <property type="entry name" value="MFS general substrate transporter"/>
    <property type="match status" value="1"/>
</dbReference>
<gene>
    <name evidence="6" type="ORF">LCGC14_0135260</name>
</gene>
<reference evidence="6" key="1">
    <citation type="journal article" date="2015" name="Nature">
        <title>Complex archaea that bridge the gap between prokaryotes and eukaryotes.</title>
        <authorList>
            <person name="Spang A."/>
            <person name="Saw J.H."/>
            <person name="Jorgensen S.L."/>
            <person name="Zaremba-Niedzwiedzka K."/>
            <person name="Martijn J."/>
            <person name="Lind A.E."/>
            <person name="van Eijk R."/>
            <person name="Schleper C."/>
            <person name="Guy L."/>
            <person name="Ettema T.J."/>
        </authorList>
    </citation>
    <scope>NUCLEOTIDE SEQUENCE</scope>
</reference>
<dbReference type="CDD" id="cd17324">
    <property type="entry name" value="MFS_NepI_like"/>
    <property type="match status" value="1"/>
</dbReference>
<dbReference type="GO" id="GO:0022857">
    <property type="term" value="F:transmembrane transporter activity"/>
    <property type="evidence" value="ECO:0007669"/>
    <property type="project" value="InterPro"/>
</dbReference>
<feature type="transmembrane region" description="Helical" evidence="4">
    <location>
        <begin position="130"/>
        <end position="152"/>
    </location>
</feature>
<feature type="transmembrane region" description="Helical" evidence="4">
    <location>
        <begin position="164"/>
        <end position="185"/>
    </location>
</feature>
<dbReference type="PROSITE" id="PS50850">
    <property type="entry name" value="MFS"/>
    <property type="match status" value="1"/>
</dbReference>
<feature type="transmembrane region" description="Helical" evidence="4">
    <location>
        <begin position="332"/>
        <end position="354"/>
    </location>
</feature>
<keyword evidence="3" id="KW-1003">Cell membrane</keyword>
<feature type="transmembrane region" description="Helical" evidence="4">
    <location>
        <begin position="191"/>
        <end position="213"/>
    </location>
</feature>
<dbReference type="InterPro" id="IPR020846">
    <property type="entry name" value="MFS_dom"/>
</dbReference>
<dbReference type="Pfam" id="PF07690">
    <property type="entry name" value="MFS_1"/>
    <property type="match status" value="1"/>
</dbReference>
<keyword evidence="4" id="KW-0472">Membrane</keyword>
<dbReference type="InterPro" id="IPR036259">
    <property type="entry name" value="MFS_trans_sf"/>
</dbReference>
<feature type="transmembrane region" description="Helical" evidence="4">
    <location>
        <begin position="278"/>
        <end position="301"/>
    </location>
</feature>
<feature type="transmembrane region" description="Helical" evidence="4">
    <location>
        <begin position="308"/>
        <end position="326"/>
    </location>
</feature>
<accession>A0A0F9V2G3</accession>
<keyword evidence="4" id="KW-1133">Transmembrane helix</keyword>
<comment type="subcellular location">
    <subcellularLocation>
        <location evidence="1">Cell membrane</location>
        <topology evidence="1">Multi-pass membrane protein</topology>
    </subcellularLocation>
</comment>
<organism evidence="6">
    <name type="scientific">marine sediment metagenome</name>
    <dbReference type="NCBI Taxonomy" id="412755"/>
    <lineage>
        <taxon>unclassified sequences</taxon>
        <taxon>metagenomes</taxon>
        <taxon>ecological metagenomes</taxon>
    </lineage>
</organism>
<feature type="transmembrane region" description="Helical" evidence="4">
    <location>
        <begin position="393"/>
        <end position="414"/>
    </location>
</feature>
<feature type="transmembrane region" description="Helical" evidence="4">
    <location>
        <begin position="104"/>
        <end position="124"/>
    </location>
</feature>
<sequence length="421" mass="44516">MSERPPTHLSTLPADDEVTGNAEYGNTWIKQGTREYHRACVALFLAGFASFSLIYCVQPLLPEFATSFAVSPAESSLALSLTTALLAFSILLASAFSQALGRRGLMFGSMALAAMLNIIAAVVPSWHALLLARALEGIVLGGVPAVAMAWLAEEIEPAHLGRAMGLYVGGTAFGGMMGRVGMGLLTEVASWQVALAVLGALCLLAAMGFFWLLPRSRNFVPAPGFNITFHLAAWAKHLRNPQLLKLYALAFVLMSIFVVIFNYATFRLSGSPYELGQTQVSLIFLAYGFGIIASSVAGGLADRLGRQPLLIAGFVLILAGVLLTLFMSLYLVVLGIVLVTIGFFIGHSVASGAVGPAASTAKGHAASLYLLFYYLGSSVTGTAGGWVWQHGNWHAIVMLTSGIAAAGMLLVWLWSKPKTAA</sequence>
<feature type="transmembrane region" description="Helical" evidence="4">
    <location>
        <begin position="77"/>
        <end position="97"/>
    </location>
</feature>
<feature type="transmembrane region" description="Helical" evidence="4">
    <location>
        <begin position="366"/>
        <end position="387"/>
    </location>
</feature>
<evidence type="ECO:0000256" key="4">
    <source>
        <dbReference type="SAM" id="Phobius"/>
    </source>
</evidence>
<feature type="transmembrane region" description="Helical" evidence="4">
    <location>
        <begin position="246"/>
        <end position="266"/>
    </location>
</feature>
<dbReference type="GO" id="GO:0005886">
    <property type="term" value="C:plasma membrane"/>
    <property type="evidence" value="ECO:0007669"/>
    <property type="project" value="UniProtKB-SubCell"/>
</dbReference>
<dbReference type="PANTHER" id="PTHR43271">
    <property type="entry name" value="BLL2771 PROTEIN"/>
    <property type="match status" value="1"/>
</dbReference>
<feature type="transmembrane region" description="Helical" evidence="4">
    <location>
        <begin position="39"/>
        <end position="57"/>
    </location>
</feature>
<proteinExistence type="predicted"/>
<dbReference type="PANTHER" id="PTHR43271:SF1">
    <property type="entry name" value="INNER MEMBRANE TRANSPORT PROTEIN YNFM"/>
    <property type="match status" value="1"/>
</dbReference>